<sequence>MCSILSLSAYFKFLFPIKCFTENLQTKNILPGRELNPGLACDRRGYSPLYYRGHGVERTEDRTQIRRRFAFFNAVTEHCASLPHQDGGSRHDLVMGYDWLARN</sequence>
<keyword evidence="2" id="KW-1185">Reference proteome</keyword>
<dbReference type="AlphaFoldDB" id="A0A8R1EQ17"/>
<dbReference type="EnsemblMetazoa" id="CJA40445.1">
    <property type="protein sequence ID" value="CJA40445.1"/>
    <property type="gene ID" value="WBGene00216293"/>
</dbReference>
<name>A0A8R1EQ17_CAEJA</name>
<dbReference type="Proteomes" id="UP000005237">
    <property type="component" value="Unassembled WGS sequence"/>
</dbReference>
<accession>A0A8R1EQ17</accession>
<evidence type="ECO:0000313" key="1">
    <source>
        <dbReference type="EnsemblMetazoa" id="CJA40445.1"/>
    </source>
</evidence>
<reference evidence="2" key="1">
    <citation type="submission" date="2010-08" db="EMBL/GenBank/DDBJ databases">
        <authorList>
            <consortium name="Caenorhabditis japonica Sequencing Consortium"/>
            <person name="Wilson R.K."/>
        </authorList>
    </citation>
    <scope>NUCLEOTIDE SEQUENCE [LARGE SCALE GENOMIC DNA]</scope>
    <source>
        <strain evidence="2">DF5081</strain>
    </source>
</reference>
<reference evidence="1" key="2">
    <citation type="submission" date="2022-06" db="UniProtKB">
        <authorList>
            <consortium name="EnsemblMetazoa"/>
        </authorList>
    </citation>
    <scope>IDENTIFICATION</scope>
    <source>
        <strain evidence="1">DF5081</strain>
    </source>
</reference>
<evidence type="ECO:0000313" key="2">
    <source>
        <dbReference type="Proteomes" id="UP000005237"/>
    </source>
</evidence>
<proteinExistence type="predicted"/>
<organism evidence="1 2">
    <name type="scientific">Caenorhabditis japonica</name>
    <dbReference type="NCBI Taxonomy" id="281687"/>
    <lineage>
        <taxon>Eukaryota</taxon>
        <taxon>Metazoa</taxon>
        <taxon>Ecdysozoa</taxon>
        <taxon>Nematoda</taxon>
        <taxon>Chromadorea</taxon>
        <taxon>Rhabditida</taxon>
        <taxon>Rhabditina</taxon>
        <taxon>Rhabditomorpha</taxon>
        <taxon>Rhabditoidea</taxon>
        <taxon>Rhabditidae</taxon>
        <taxon>Peloderinae</taxon>
        <taxon>Caenorhabditis</taxon>
    </lineage>
</organism>
<protein>
    <submittedName>
        <fullName evidence="1">Uncharacterized protein</fullName>
    </submittedName>
</protein>